<protein>
    <submittedName>
        <fullName evidence="1">Uncharacterized protein</fullName>
    </submittedName>
</protein>
<dbReference type="Proteomes" id="UP001526143">
    <property type="component" value="Unassembled WGS sequence"/>
</dbReference>
<sequence length="111" mass="13390">MYSIKTQSAVLFQRCLGWATPTPESIWRSHLLFQRSHLLFQRSHLLFQRSHLLFQRSHLLIWRSQLLFRGSQLLFRGSHLFILYYDILEEQGSDRILYLAIPHQTYTELRS</sequence>
<organism evidence="1 2">
    <name type="scientific">Plectonema radiosum NIES-515</name>
    <dbReference type="NCBI Taxonomy" id="2986073"/>
    <lineage>
        <taxon>Bacteria</taxon>
        <taxon>Bacillati</taxon>
        <taxon>Cyanobacteriota</taxon>
        <taxon>Cyanophyceae</taxon>
        <taxon>Oscillatoriophycideae</taxon>
        <taxon>Oscillatoriales</taxon>
        <taxon>Microcoleaceae</taxon>
        <taxon>Plectonema</taxon>
    </lineage>
</organism>
<evidence type="ECO:0000313" key="2">
    <source>
        <dbReference type="Proteomes" id="UP001526143"/>
    </source>
</evidence>
<keyword evidence="2" id="KW-1185">Reference proteome</keyword>
<dbReference type="RefSeq" id="WP_263747388.1">
    <property type="nucleotide sequence ID" value="NZ_JAOWRF010000281.1"/>
</dbReference>
<proteinExistence type="predicted"/>
<accession>A0ABT3B3C9</accession>
<comment type="caution">
    <text evidence="1">The sequence shown here is derived from an EMBL/GenBank/DDBJ whole genome shotgun (WGS) entry which is preliminary data.</text>
</comment>
<name>A0ABT3B3C9_9CYAN</name>
<evidence type="ECO:0000313" key="1">
    <source>
        <dbReference type="EMBL" id="MCV3215740.1"/>
    </source>
</evidence>
<reference evidence="1 2" key="1">
    <citation type="submission" date="2022-10" db="EMBL/GenBank/DDBJ databases">
        <title>Identification of biosynthetic pathway for the production of the potent trypsin inhibitor radiosumin.</title>
        <authorList>
            <person name="Fewer D.P."/>
            <person name="Delbaje E."/>
            <person name="Ouyang X."/>
            <person name="Agostino P.D."/>
            <person name="Wahlsten M."/>
            <person name="Jokela J."/>
            <person name="Permi P."/>
            <person name="Haapaniemi E."/>
            <person name="Koistinen H."/>
        </authorList>
    </citation>
    <scope>NUCLEOTIDE SEQUENCE [LARGE SCALE GENOMIC DNA]</scope>
    <source>
        <strain evidence="1 2">NIES-515</strain>
    </source>
</reference>
<gene>
    <name evidence="1" type="ORF">OGM63_19875</name>
</gene>
<dbReference type="EMBL" id="JAOWRF010000281">
    <property type="protein sequence ID" value="MCV3215740.1"/>
    <property type="molecule type" value="Genomic_DNA"/>
</dbReference>